<dbReference type="PANTHER" id="PTHR43798:SF31">
    <property type="entry name" value="AB HYDROLASE SUPERFAMILY PROTEIN YCLE"/>
    <property type="match status" value="1"/>
</dbReference>
<accession>A0A5D0NIK5</accession>
<dbReference type="PANTHER" id="PTHR43798">
    <property type="entry name" value="MONOACYLGLYCEROL LIPASE"/>
    <property type="match status" value="1"/>
</dbReference>
<dbReference type="STRING" id="1220554.GCA_001552135_05835"/>
<organism evidence="4 5">
    <name type="scientific">Actinomadura chibensis</name>
    <dbReference type="NCBI Taxonomy" id="392828"/>
    <lineage>
        <taxon>Bacteria</taxon>
        <taxon>Bacillati</taxon>
        <taxon>Actinomycetota</taxon>
        <taxon>Actinomycetes</taxon>
        <taxon>Streptosporangiales</taxon>
        <taxon>Thermomonosporaceae</taxon>
        <taxon>Actinomadura</taxon>
    </lineage>
</organism>
<keyword evidence="5" id="KW-1185">Reference proteome</keyword>
<name>A0A5D0NIK5_9ACTN</name>
<dbReference type="Proteomes" id="UP000323380">
    <property type="component" value="Unassembled WGS sequence"/>
</dbReference>
<dbReference type="GO" id="GO:0016787">
    <property type="term" value="F:hydrolase activity"/>
    <property type="evidence" value="ECO:0007669"/>
    <property type="project" value="UniProtKB-KW"/>
</dbReference>
<feature type="domain" description="AB hydrolase-1" evidence="3">
    <location>
        <begin position="49"/>
        <end position="287"/>
    </location>
</feature>
<dbReference type="AlphaFoldDB" id="A0A5D0NIK5"/>
<dbReference type="EMBL" id="VSFG01000005">
    <property type="protein sequence ID" value="TYB44179.1"/>
    <property type="molecule type" value="Genomic_DNA"/>
</dbReference>
<comment type="caution">
    <text evidence="4">The sequence shown here is derived from an EMBL/GenBank/DDBJ whole genome shotgun (WGS) entry which is preliminary data.</text>
</comment>
<evidence type="ECO:0000259" key="3">
    <source>
        <dbReference type="Pfam" id="PF00561"/>
    </source>
</evidence>
<reference evidence="4 5" key="1">
    <citation type="submission" date="2019-08" db="EMBL/GenBank/DDBJ databases">
        <title>Actinomadura sp. nov. CYP1-5 isolated from mountain soil.</title>
        <authorList>
            <person name="Songsumanus A."/>
            <person name="Kuncharoen N."/>
            <person name="Kudo T."/>
            <person name="Yuki M."/>
            <person name="Igarashi Y."/>
            <person name="Tanasupawat S."/>
        </authorList>
    </citation>
    <scope>NUCLEOTIDE SEQUENCE [LARGE SCALE GENOMIC DNA]</scope>
    <source>
        <strain evidence="4 5">JCM 14158</strain>
    </source>
</reference>
<dbReference type="SUPFAM" id="SSF53474">
    <property type="entry name" value="alpha/beta-Hydrolases"/>
    <property type="match status" value="1"/>
</dbReference>
<sequence>MGRTPPRRRKPRGGAPVTSPIKSSDIAVSVRGDELAFRLHESGAPNSEAVLFLHGSGPGATGLSNWERIIADLGDRFWCLAPDQIGFGDSSHPLDPPRGMGPFNELRAEALLALVDALGLEKVHLVGNSMGGQLAILMTLARPDLVGKILLMGSGGAPDMPVSPGLTHLREFYASPSAESLKGLLSEFVYDLAPMLDTVDRVVAERMSYVNRDDVRRSHEASFDPNGTRRFFTREELATITHDVLCVHGRDDRIIPLEASRYFADSLPRANLYEIAQCGHWTQLEHPEKFETLLLALLSGAI</sequence>
<dbReference type="InterPro" id="IPR050266">
    <property type="entry name" value="AB_hydrolase_sf"/>
</dbReference>
<proteinExistence type="predicted"/>
<feature type="region of interest" description="Disordered" evidence="2">
    <location>
        <begin position="1"/>
        <end position="23"/>
    </location>
</feature>
<dbReference type="Gene3D" id="3.40.50.1820">
    <property type="entry name" value="alpha/beta hydrolase"/>
    <property type="match status" value="1"/>
</dbReference>
<dbReference type="Pfam" id="PF00561">
    <property type="entry name" value="Abhydrolase_1"/>
    <property type="match status" value="1"/>
</dbReference>
<gene>
    <name evidence="4" type="ORF">FXF69_24825</name>
</gene>
<keyword evidence="1 4" id="KW-0378">Hydrolase</keyword>
<dbReference type="PRINTS" id="PR00111">
    <property type="entry name" value="ABHYDROLASE"/>
</dbReference>
<evidence type="ECO:0000256" key="2">
    <source>
        <dbReference type="SAM" id="MobiDB-lite"/>
    </source>
</evidence>
<protein>
    <submittedName>
        <fullName evidence="4">Alpha/beta fold hydrolase</fullName>
    </submittedName>
</protein>
<evidence type="ECO:0000313" key="5">
    <source>
        <dbReference type="Proteomes" id="UP000323380"/>
    </source>
</evidence>
<feature type="compositionally biased region" description="Basic residues" evidence="2">
    <location>
        <begin position="1"/>
        <end position="12"/>
    </location>
</feature>
<evidence type="ECO:0000313" key="4">
    <source>
        <dbReference type="EMBL" id="TYB44179.1"/>
    </source>
</evidence>
<dbReference type="GO" id="GO:0016020">
    <property type="term" value="C:membrane"/>
    <property type="evidence" value="ECO:0007669"/>
    <property type="project" value="TreeGrafter"/>
</dbReference>
<dbReference type="InterPro" id="IPR000073">
    <property type="entry name" value="AB_hydrolase_1"/>
</dbReference>
<dbReference type="InterPro" id="IPR029058">
    <property type="entry name" value="AB_hydrolase_fold"/>
</dbReference>
<evidence type="ECO:0000256" key="1">
    <source>
        <dbReference type="ARBA" id="ARBA00022801"/>
    </source>
</evidence>